<sequence>MVTRNATFNERVFPSIPGKPNSVQWTINRIDKLLPLADIHTNTQREENYFTDPEDSLEVARHQETNNENVNGSDQSNEGKTNKLPNESSCNSPVKHCNHLNNETNSHIHEEL</sequence>
<dbReference type="AlphaFoldDB" id="A0A9Q3GYR9"/>
<evidence type="ECO:0000313" key="3">
    <source>
        <dbReference type="Proteomes" id="UP000765509"/>
    </source>
</evidence>
<gene>
    <name evidence="2" type="ORF">O181_023534</name>
</gene>
<evidence type="ECO:0000313" key="2">
    <source>
        <dbReference type="EMBL" id="MBW0483819.1"/>
    </source>
</evidence>
<proteinExistence type="predicted"/>
<dbReference type="Proteomes" id="UP000765509">
    <property type="component" value="Unassembled WGS sequence"/>
</dbReference>
<name>A0A9Q3GYR9_9BASI</name>
<evidence type="ECO:0000256" key="1">
    <source>
        <dbReference type="SAM" id="MobiDB-lite"/>
    </source>
</evidence>
<organism evidence="2 3">
    <name type="scientific">Austropuccinia psidii MF-1</name>
    <dbReference type="NCBI Taxonomy" id="1389203"/>
    <lineage>
        <taxon>Eukaryota</taxon>
        <taxon>Fungi</taxon>
        <taxon>Dikarya</taxon>
        <taxon>Basidiomycota</taxon>
        <taxon>Pucciniomycotina</taxon>
        <taxon>Pucciniomycetes</taxon>
        <taxon>Pucciniales</taxon>
        <taxon>Sphaerophragmiaceae</taxon>
        <taxon>Austropuccinia</taxon>
    </lineage>
</organism>
<protein>
    <submittedName>
        <fullName evidence="2">Uncharacterized protein</fullName>
    </submittedName>
</protein>
<keyword evidence="3" id="KW-1185">Reference proteome</keyword>
<dbReference type="EMBL" id="AVOT02007398">
    <property type="protein sequence ID" value="MBW0483819.1"/>
    <property type="molecule type" value="Genomic_DNA"/>
</dbReference>
<comment type="caution">
    <text evidence="2">The sequence shown here is derived from an EMBL/GenBank/DDBJ whole genome shotgun (WGS) entry which is preliminary data.</text>
</comment>
<reference evidence="2" key="1">
    <citation type="submission" date="2021-03" db="EMBL/GenBank/DDBJ databases">
        <title>Draft genome sequence of rust myrtle Austropuccinia psidii MF-1, a brazilian biotype.</title>
        <authorList>
            <person name="Quecine M.C."/>
            <person name="Pachon D.M.R."/>
            <person name="Bonatelli M.L."/>
            <person name="Correr F.H."/>
            <person name="Franceschini L.M."/>
            <person name="Leite T.F."/>
            <person name="Margarido G.R.A."/>
            <person name="Almeida C.A."/>
            <person name="Ferrarezi J.A."/>
            <person name="Labate C.A."/>
        </authorList>
    </citation>
    <scope>NUCLEOTIDE SEQUENCE</scope>
    <source>
        <strain evidence="2">MF-1</strain>
    </source>
</reference>
<feature type="region of interest" description="Disordered" evidence="1">
    <location>
        <begin position="45"/>
        <end position="112"/>
    </location>
</feature>
<feature type="compositionally biased region" description="Polar residues" evidence="1">
    <location>
        <begin position="66"/>
        <end position="92"/>
    </location>
</feature>
<accession>A0A9Q3GYR9</accession>